<evidence type="ECO:0000256" key="6">
    <source>
        <dbReference type="ARBA" id="ARBA00023242"/>
    </source>
</evidence>
<proteinExistence type="inferred from homology"/>
<feature type="region of interest" description="Disordered" evidence="9">
    <location>
        <begin position="1"/>
        <end position="26"/>
    </location>
</feature>
<evidence type="ECO:0000256" key="7">
    <source>
        <dbReference type="ARBA" id="ARBA00023274"/>
    </source>
</evidence>
<dbReference type="AlphaFoldDB" id="A0A2P6RAQ0"/>
<evidence type="ECO:0000256" key="5">
    <source>
        <dbReference type="ARBA" id="ARBA00022884"/>
    </source>
</evidence>
<evidence type="ECO:0000256" key="9">
    <source>
        <dbReference type="SAM" id="MobiDB-lite"/>
    </source>
</evidence>
<evidence type="ECO:0000256" key="3">
    <source>
        <dbReference type="ARBA" id="ARBA00022517"/>
    </source>
</evidence>
<dbReference type="Proteomes" id="UP000238479">
    <property type="component" value="Chromosome 3"/>
</dbReference>
<feature type="domain" description="KRR1 small subunit processome component second KH" evidence="11">
    <location>
        <begin position="131"/>
        <end position="204"/>
    </location>
</feature>
<dbReference type="OrthoDB" id="1168882at2759"/>
<comment type="similarity">
    <text evidence="2">Belongs to the KRR1 family.</text>
</comment>
<evidence type="ECO:0000259" key="11">
    <source>
        <dbReference type="Pfam" id="PF21800"/>
    </source>
</evidence>
<dbReference type="InterPro" id="IPR048548">
    <property type="entry name" value="KRR1-like_KH2"/>
</dbReference>
<dbReference type="GO" id="GO:0006364">
    <property type="term" value="P:rRNA processing"/>
    <property type="evidence" value="ECO:0007669"/>
    <property type="project" value="UniProtKB-KW"/>
</dbReference>
<evidence type="ECO:0000313" key="13">
    <source>
        <dbReference type="EMBL" id="PRQ43494.1"/>
    </source>
</evidence>
<dbReference type="Gramene" id="PRQ43494">
    <property type="protein sequence ID" value="PRQ43494"/>
    <property type="gene ID" value="RchiOBHm_Chr3g0469081"/>
</dbReference>
<dbReference type="EMBL" id="PDCK01000041">
    <property type="protein sequence ID" value="PRQ43492.1"/>
    <property type="molecule type" value="Genomic_DNA"/>
</dbReference>
<keyword evidence="5" id="KW-0694">RNA-binding</keyword>
<dbReference type="GO" id="GO:0003723">
    <property type="term" value="F:RNA binding"/>
    <property type="evidence" value="ECO:0007669"/>
    <property type="project" value="UniProtKB-KW"/>
</dbReference>
<evidence type="ECO:0000256" key="1">
    <source>
        <dbReference type="ARBA" id="ARBA00004604"/>
    </source>
</evidence>
<organism evidence="13 14">
    <name type="scientific">Rosa chinensis</name>
    <name type="common">China rose</name>
    <dbReference type="NCBI Taxonomy" id="74649"/>
    <lineage>
        <taxon>Eukaryota</taxon>
        <taxon>Viridiplantae</taxon>
        <taxon>Streptophyta</taxon>
        <taxon>Embryophyta</taxon>
        <taxon>Tracheophyta</taxon>
        <taxon>Spermatophyta</taxon>
        <taxon>Magnoliopsida</taxon>
        <taxon>eudicotyledons</taxon>
        <taxon>Gunneridae</taxon>
        <taxon>Pentapetalae</taxon>
        <taxon>rosids</taxon>
        <taxon>fabids</taxon>
        <taxon>Rosales</taxon>
        <taxon>Rosaceae</taxon>
        <taxon>Rosoideae</taxon>
        <taxon>Rosoideae incertae sedis</taxon>
        <taxon>Rosa</taxon>
    </lineage>
</organism>
<keyword evidence="6" id="KW-0539">Nucleus</keyword>
<accession>A0A2P6RAQ0</accession>
<protein>
    <recommendedName>
        <fullName evidence="8">KRR-R motif-containing protein 1</fullName>
    </recommendedName>
</protein>
<evidence type="ECO:0000313" key="12">
    <source>
        <dbReference type="EMBL" id="PRQ43492.1"/>
    </source>
</evidence>
<evidence type="ECO:0000256" key="4">
    <source>
        <dbReference type="ARBA" id="ARBA00022552"/>
    </source>
</evidence>
<comment type="subcellular location">
    <subcellularLocation>
        <location evidence="1">Nucleus</location>
        <location evidence="1">Nucleolus</location>
    </subcellularLocation>
</comment>
<feature type="domain" description="KRR1 small subunit processome component first KH" evidence="10">
    <location>
        <begin position="28"/>
        <end position="96"/>
    </location>
</feature>
<dbReference type="Pfam" id="PF17903">
    <property type="entry name" value="KH_KRR1_1st"/>
    <property type="match status" value="1"/>
</dbReference>
<dbReference type="GO" id="GO:0032040">
    <property type="term" value="C:small-subunit processome"/>
    <property type="evidence" value="ECO:0007669"/>
    <property type="project" value="TreeGrafter"/>
</dbReference>
<dbReference type="PANTHER" id="PTHR12581">
    <property type="entry name" value="HIV-1 REV BINDING PROTEIN 2, 3"/>
    <property type="match status" value="1"/>
</dbReference>
<dbReference type="EMBL" id="PDCK01000041">
    <property type="protein sequence ID" value="PRQ43494.1"/>
    <property type="molecule type" value="Genomic_DNA"/>
</dbReference>
<evidence type="ECO:0000259" key="10">
    <source>
        <dbReference type="Pfam" id="PF17903"/>
    </source>
</evidence>
<dbReference type="PANTHER" id="PTHR12581:SF0">
    <property type="entry name" value="KRR1 SMALL SUBUNIT PROCESSOME COMPONENT HOMOLOG"/>
    <property type="match status" value="1"/>
</dbReference>
<gene>
    <name evidence="12" type="ORF">RchiOBHm_Chr3g0469061</name>
    <name evidence="13" type="ORF">RchiOBHm_Chr3g0469081</name>
</gene>
<sequence>MEIGAGHKSKMPCPNSEHMESEKSEVTSFTESFSKYHIPKLKDAWPEVESALQEHGISYTLNLAELYMTVSTTPRTKDPDIIHRAREIIVLLSKTTTPTYVVIDILNGDMHHDHIKTGYQEGGLAAIHGIKKERFDKRRIRFFENVKDLACLMSCHLYVNGNTVTAAGTSLEHVKLVRMVVERCYVENVNPATIVSRLKMRKDMLNVERRLQALLM</sequence>
<dbReference type="InterPro" id="IPR036612">
    <property type="entry name" value="KH_dom_type_1_sf"/>
</dbReference>
<dbReference type="Gene3D" id="3.30.1370.10">
    <property type="entry name" value="K Homology domain, type 1"/>
    <property type="match status" value="2"/>
</dbReference>
<comment type="caution">
    <text evidence="13">The sequence shown here is derived from an EMBL/GenBank/DDBJ whole genome shotgun (WGS) entry which is preliminary data.</text>
</comment>
<evidence type="ECO:0000256" key="2">
    <source>
        <dbReference type="ARBA" id="ARBA00009344"/>
    </source>
</evidence>
<dbReference type="InterPro" id="IPR024166">
    <property type="entry name" value="rRNA_assembly_KRR1"/>
</dbReference>
<keyword evidence="14" id="KW-1185">Reference proteome</keyword>
<keyword evidence="7" id="KW-0687">Ribonucleoprotein</keyword>
<dbReference type="Gramene" id="PRQ43492">
    <property type="protein sequence ID" value="PRQ43492"/>
    <property type="gene ID" value="RchiOBHm_Chr3g0469061"/>
</dbReference>
<dbReference type="Pfam" id="PF21800">
    <property type="entry name" value="KH_KRR1_2nd"/>
    <property type="match status" value="1"/>
</dbReference>
<dbReference type="InterPro" id="IPR041174">
    <property type="entry name" value="KRR1-like_KH1"/>
</dbReference>
<name>A0A2P6RAQ0_ROSCH</name>
<evidence type="ECO:0000313" key="14">
    <source>
        <dbReference type="Proteomes" id="UP000238479"/>
    </source>
</evidence>
<evidence type="ECO:0000256" key="8">
    <source>
        <dbReference type="ARBA" id="ARBA00032993"/>
    </source>
</evidence>
<keyword evidence="4" id="KW-0698">rRNA processing</keyword>
<dbReference type="STRING" id="74649.A0A2P6RAQ0"/>
<keyword evidence="3" id="KW-0690">Ribosome biogenesis</keyword>
<reference evidence="13 14" key="1">
    <citation type="journal article" date="2018" name="Nat. Genet.">
        <title>The Rosa genome provides new insights in the design of modern roses.</title>
        <authorList>
            <person name="Bendahmane M."/>
        </authorList>
    </citation>
    <scope>NUCLEOTIDE SEQUENCE [LARGE SCALE GENOMIC DNA]</scope>
    <source>
        <strain evidence="14">cv. Old Blush</strain>
    </source>
</reference>